<dbReference type="InterPro" id="IPR036045">
    <property type="entry name" value="Sec1-like_sf"/>
</dbReference>
<dbReference type="InterPro" id="IPR043127">
    <property type="entry name" value="Sec-1-like_dom3a"/>
</dbReference>
<dbReference type="InterPro" id="IPR043154">
    <property type="entry name" value="Sec-1-like_dom1"/>
</dbReference>
<dbReference type="InterPro" id="IPR001619">
    <property type="entry name" value="Sec1-like"/>
</dbReference>
<dbReference type="Gene3D" id="3.90.830.10">
    <property type="entry name" value="Syntaxin Binding Protein 1, Chain A, domain 2"/>
    <property type="match status" value="1"/>
</dbReference>
<dbReference type="SUPFAM" id="SSF56815">
    <property type="entry name" value="Sec1/munc18-like (SM) proteins"/>
    <property type="match status" value="1"/>
</dbReference>
<reference evidence="2" key="1">
    <citation type="submission" date="2021-01" db="EMBL/GenBank/DDBJ databases">
        <authorList>
            <person name="Corre E."/>
            <person name="Pelletier E."/>
            <person name="Niang G."/>
            <person name="Scheremetjew M."/>
            <person name="Finn R."/>
            <person name="Kale V."/>
            <person name="Holt S."/>
            <person name="Cochrane G."/>
            <person name="Meng A."/>
            <person name="Brown T."/>
            <person name="Cohen L."/>
        </authorList>
    </citation>
    <scope>NUCLEOTIDE SEQUENCE</scope>
    <source>
        <strain evidence="2">NY070348D</strain>
    </source>
</reference>
<gene>
    <name evidence="2" type="ORF">QSP1433_LOCUS11913</name>
</gene>
<sequence length="660" mass="72783">MNIRAKELAAVERMLKLEGSNPGAGSHQEWKVLIYDRFCRDVISPLTTVGKLRENGVTLHMLLESPRESIPDVPAVYFIQPTEENVRMFVQDCEKQLYDSAYLNFSSPVDKRLLDFLAKRLVEINAVNVVAKVYDQYLGFVSLEALLFSLNMNDSFARYNNPSIADVEIQNCMDQIANGICAAVATLGTVPIIRCPKGGPAEMVSRKVSQVIRGLVEQQSTFFSQTSGTGVLEQRPMLLIVDRSIDMASPLVHTSGYQTLVDDLLNLGLNRVKVVAPKKLDENGVELSRQEPPKIFTLDKENDSFWADNAGLMIPVAVETHQKELKHVEEAEEKIKRQTGKDASSFGGPGGDTSALLSTVQSLPALLEKKKVLETHLEVLQATMAVISKRQVHRFVELEQSMIFSQYAEKQKILELASDPALELQDKVRFLVVYMLSTSPSEQDVDEVEGAIFSSSAEQIIAPERRGELQKTVKYAKKILSLSRFSKPGTGEVPSPKNASNTGGGLWDLASITRDALKNASRQVKSMVGESKVLTTTRTMDLACKEVTSESAIAEQDAQLLYMDPKISGGEEVPGHARIRTGFNRGILFVVGGGCFYEHQNLQDFANGALNSANATSSALRLGGEGTNRSRASTNKKQYMYGCSQLLNADEFMNQLQKCI</sequence>
<proteinExistence type="inferred from homology"/>
<dbReference type="GO" id="GO:0016192">
    <property type="term" value="P:vesicle-mediated transport"/>
    <property type="evidence" value="ECO:0007669"/>
    <property type="project" value="InterPro"/>
</dbReference>
<dbReference type="Gene3D" id="3.40.50.2060">
    <property type="match status" value="1"/>
</dbReference>
<evidence type="ECO:0000256" key="1">
    <source>
        <dbReference type="ARBA" id="ARBA00009884"/>
    </source>
</evidence>
<dbReference type="AlphaFoldDB" id="A0A7S2WKC2"/>
<comment type="similarity">
    <text evidence="1">Belongs to the STXBP/unc-18/SEC1 family.</text>
</comment>
<dbReference type="Gene3D" id="3.40.50.1910">
    <property type="match status" value="1"/>
</dbReference>
<name>A0A7S2WKC2_9STRA</name>
<protein>
    <recommendedName>
        <fullName evidence="3">Sec1 family domain-containing protein 1</fullName>
    </recommendedName>
</protein>
<dbReference type="EMBL" id="HBHK01018887">
    <property type="protein sequence ID" value="CAD9693945.1"/>
    <property type="molecule type" value="Transcribed_RNA"/>
</dbReference>
<accession>A0A7S2WKC2</accession>
<dbReference type="PIRSF" id="PIRSF005715">
    <property type="entry name" value="VPS45_Sec1"/>
    <property type="match status" value="1"/>
</dbReference>
<dbReference type="PANTHER" id="PTHR11679">
    <property type="entry name" value="VESICLE PROTEIN SORTING-ASSOCIATED"/>
    <property type="match status" value="1"/>
</dbReference>
<evidence type="ECO:0008006" key="3">
    <source>
        <dbReference type="Google" id="ProtNLM"/>
    </source>
</evidence>
<organism evidence="2">
    <name type="scientific">Mucochytrium quahogii</name>
    <dbReference type="NCBI Taxonomy" id="96639"/>
    <lineage>
        <taxon>Eukaryota</taxon>
        <taxon>Sar</taxon>
        <taxon>Stramenopiles</taxon>
        <taxon>Bigyra</taxon>
        <taxon>Labyrinthulomycetes</taxon>
        <taxon>Thraustochytrida</taxon>
        <taxon>Thraustochytriidae</taxon>
        <taxon>Mucochytrium</taxon>
    </lineage>
</organism>
<dbReference type="Gene3D" id="1.25.40.60">
    <property type="match status" value="1"/>
</dbReference>
<dbReference type="Pfam" id="PF00995">
    <property type="entry name" value="Sec1"/>
    <property type="match status" value="1"/>
</dbReference>
<dbReference type="InterPro" id="IPR027482">
    <property type="entry name" value="Sec1-like_dom2"/>
</dbReference>
<evidence type="ECO:0000313" key="2">
    <source>
        <dbReference type="EMBL" id="CAD9693945.1"/>
    </source>
</evidence>